<dbReference type="SUPFAM" id="SSF46785">
    <property type="entry name" value="Winged helix' DNA-binding domain"/>
    <property type="match status" value="1"/>
</dbReference>
<sequence length="241" mass="26393">MTAGWVRAPHWVTREAVPAFGLTPPQIAVYAVLRDRADEHGVTFPGQDLIARESGQSPRAVRAALKRLIEAGLVEVVSRGTKQGNRYRVGMRPPLSIPASPAAFTSAPTEMIPASPASDSGTSCLSIEAPDAYEVDPGKKTQEVDPLLKPPSRGRRLDDLPASPRQLAFIGDLTRALDYEFPSVESREHANDLITEYWHEMERRRAEGEPLDGSITDLSPAGQRYARSHGLTFTDREEGAR</sequence>
<dbReference type="AlphaFoldDB" id="A0A7J5C276"/>
<dbReference type="Pfam" id="PF13730">
    <property type="entry name" value="HTH_36"/>
    <property type="match status" value="1"/>
</dbReference>
<dbReference type="InterPro" id="IPR036388">
    <property type="entry name" value="WH-like_DNA-bd_sf"/>
</dbReference>
<dbReference type="Proteomes" id="UP000467240">
    <property type="component" value="Unassembled WGS sequence"/>
</dbReference>
<name>A0A7J5C276_9MICO</name>
<proteinExistence type="predicted"/>
<evidence type="ECO:0000313" key="3">
    <source>
        <dbReference type="Proteomes" id="UP000467240"/>
    </source>
</evidence>
<organism evidence="2 3">
    <name type="scientific">Pseudoclavibacter chungangensis</name>
    <dbReference type="NCBI Taxonomy" id="587635"/>
    <lineage>
        <taxon>Bacteria</taxon>
        <taxon>Bacillati</taxon>
        <taxon>Actinomycetota</taxon>
        <taxon>Actinomycetes</taxon>
        <taxon>Micrococcales</taxon>
        <taxon>Microbacteriaceae</taxon>
        <taxon>Pseudoclavibacter</taxon>
    </lineage>
</organism>
<protein>
    <submittedName>
        <fullName evidence="2">Helix-turn-helix domain-containing protein</fullName>
    </submittedName>
</protein>
<gene>
    <name evidence="2" type="ORF">F8O01_01340</name>
</gene>
<keyword evidence="3" id="KW-1185">Reference proteome</keyword>
<dbReference type="EMBL" id="WBJZ01000001">
    <property type="protein sequence ID" value="KAB1662615.1"/>
    <property type="molecule type" value="Genomic_DNA"/>
</dbReference>
<reference evidence="2 3" key="1">
    <citation type="submission" date="2019-09" db="EMBL/GenBank/DDBJ databases">
        <title>Phylogeny of genus Pseudoclavibacter and closely related genus.</title>
        <authorList>
            <person name="Li Y."/>
        </authorList>
    </citation>
    <scope>NUCLEOTIDE SEQUENCE [LARGE SCALE GENOMIC DNA]</scope>
    <source>
        <strain evidence="2 3">DSM 23821</strain>
    </source>
</reference>
<evidence type="ECO:0000256" key="1">
    <source>
        <dbReference type="SAM" id="MobiDB-lite"/>
    </source>
</evidence>
<comment type="caution">
    <text evidence="2">The sequence shown here is derived from an EMBL/GenBank/DDBJ whole genome shotgun (WGS) entry which is preliminary data.</text>
</comment>
<dbReference type="Gene3D" id="1.10.10.10">
    <property type="entry name" value="Winged helix-like DNA-binding domain superfamily/Winged helix DNA-binding domain"/>
    <property type="match status" value="1"/>
</dbReference>
<dbReference type="InterPro" id="IPR036390">
    <property type="entry name" value="WH_DNA-bd_sf"/>
</dbReference>
<dbReference type="OrthoDB" id="5048391at2"/>
<feature type="region of interest" description="Disordered" evidence="1">
    <location>
        <begin position="206"/>
        <end position="241"/>
    </location>
</feature>
<dbReference type="RefSeq" id="WP_158039048.1">
    <property type="nucleotide sequence ID" value="NZ_JACCFV010000001.1"/>
</dbReference>
<accession>A0A7J5C276</accession>
<evidence type="ECO:0000313" key="2">
    <source>
        <dbReference type="EMBL" id="KAB1662615.1"/>
    </source>
</evidence>
<feature type="region of interest" description="Disordered" evidence="1">
    <location>
        <begin position="136"/>
        <end position="160"/>
    </location>
</feature>